<keyword evidence="8" id="KW-0969">Cilium</keyword>
<keyword evidence="8" id="KW-0282">Flagellum</keyword>
<dbReference type="InterPro" id="IPR042193">
    <property type="entry name" value="FHIPEP_3"/>
</dbReference>
<sequence length="712" mass="75643">MSEIASAAPGAGSGASAFGGFAMPTRANWQALGRRTDLFFATAVMGILTVLIFPLPAMLLDMLLAVSIIMSVLIMMTGLFIDNPLEFTVFPTLLLVATLLRLALNLASTRLILGHGHEGTAAAGHVIEAFGHFVMGGNFVIGIIVFAILIIVNFVVITKGSGRIAEVAARFTLDAMPGKQMAIDADLSAGLIDEKAAKARRSALEEESSFFGAMDGASKFVRGDAIAALLITGINVVGGIIIGVAQQNMAFGEAAKTYTLLTIGDGLASQVPALIVSTAAGILVSKAGVKGSADKALGKQLANYPKALGMSAGVMGLIALLPGMPLIPFALLGGAAGYAAWKFAKTAREAPPVQADGSPAPAAGAAPAEETVTDLLKLDDLKLEMGYALLALVNGEGQDRLTDQIKALRRQLAAELGFVMPSVRILDNVALEANAYVVRVKEIEAGAGQVFPGQFMAMDPMGGQVQLPGQHMVEPTFGLPATWIDASLRDQAQLKGYTVVDAATVISTHLTETIKAHVSELLNHVEVQKLMRELSKEHGELVKEVVPAQIATTGIQRVLQLLLAERVSIRDLGAIVEGIAEVAGHVKNPRDIVEHVRARLGRQICAQYQGPDGTLPIITLSPAWEQAFMESIVGEREERYLAMQPSKLSDFVNMVRDRFEQAARMGEMPVLVTSVQSRPFVRSIIERFRRETPVMSQAEIHSRARLRTVGSV</sequence>
<dbReference type="GO" id="GO:0044780">
    <property type="term" value="P:bacterial-type flagellum assembly"/>
    <property type="evidence" value="ECO:0007669"/>
    <property type="project" value="InterPro"/>
</dbReference>
<dbReference type="PANTHER" id="PTHR30161:SF1">
    <property type="entry name" value="FLAGELLAR BIOSYNTHESIS PROTEIN FLHA-RELATED"/>
    <property type="match status" value="1"/>
</dbReference>
<evidence type="ECO:0000256" key="6">
    <source>
        <dbReference type="ARBA" id="ARBA00023136"/>
    </source>
</evidence>
<feature type="transmembrane region" description="Helical" evidence="7">
    <location>
        <begin position="226"/>
        <end position="247"/>
    </location>
</feature>
<dbReference type="GO" id="GO:0009306">
    <property type="term" value="P:protein secretion"/>
    <property type="evidence" value="ECO:0007669"/>
    <property type="project" value="InterPro"/>
</dbReference>
<dbReference type="GO" id="GO:0005886">
    <property type="term" value="C:plasma membrane"/>
    <property type="evidence" value="ECO:0007669"/>
    <property type="project" value="UniProtKB-SubCell"/>
</dbReference>
<evidence type="ECO:0000256" key="3">
    <source>
        <dbReference type="ARBA" id="ARBA00022475"/>
    </source>
</evidence>
<dbReference type="NCBIfam" id="TIGR01398">
    <property type="entry name" value="FlhA"/>
    <property type="match status" value="1"/>
</dbReference>
<keyword evidence="7" id="KW-1006">Bacterial flagellum protein export</keyword>
<evidence type="ECO:0000256" key="7">
    <source>
        <dbReference type="RuleBase" id="RU364093"/>
    </source>
</evidence>
<keyword evidence="5 7" id="KW-1133">Transmembrane helix</keyword>
<evidence type="ECO:0000256" key="4">
    <source>
        <dbReference type="ARBA" id="ARBA00022692"/>
    </source>
</evidence>
<dbReference type="Gene3D" id="3.40.50.12790">
    <property type="entry name" value="FHIPEP family, domain 4"/>
    <property type="match status" value="1"/>
</dbReference>
<reference evidence="8 9" key="1">
    <citation type="submission" date="2019-07" db="EMBL/GenBank/DDBJ databases">
        <title>Whole genome shotgun sequence of Methylobacterium haplocladii NBRC 107714.</title>
        <authorList>
            <person name="Hosoyama A."/>
            <person name="Uohara A."/>
            <person name="Ohji S."/>
            <person name="Ichikawa N."/>
        </authorList>
    </citation>
    <scope>NUCLEOTIDE SEQUENCE [LARGE SCALE GENOMIC DNA]</scope>
    <source>
        <strain evidence="8 9">NBRC 107714</strain>
    </source>
</reference>
<comment type="caution">
    <text evidence="8">The sequence shown here is derived from an EMBL/GenBank/DDBJ whole genome shotgun (WGS) entry which is preliminary data.</text>
</comment>
<dbReference type="AlphaFoldDB" id="A0A512IRM1"/>
<evidence type="ECO:0000256" key="5">
    <source>
        <dbReference type="ARBA" id="ARBA00022989"/>
    </source>
</evidence>
<feature type="transmembrane region" description="Helical" evidence="7">
    <location>
        <begin position="93"/>
        <end position="113"/>
    </location>
</feature>
<dbReference type="PROSITE" id="PS00994">
    <property type="entry name" value="FHIPEP"/>
    <property type="match status" value="1"/>
</dbReference>
<dbReference type="PANTHER" id="PTHR30161">
    <property type="entry name" value="FLAGELLAR EXPORT PROTEIN, MEMBRANE FLHA SUBUNIT-RELATED"/>
    <property type="match status" value="1"/>
</dbReference>
<dbReference type="InterPro" id="IPR001712">
    <property type="entry name" value="T3SS_FHIPEP"/>
</dbReference>
<gene>
    <name evidence="7 8" type="primary">flhA</name>
    <name evidence="8" type="ORF">MHA02_27180</name>
</gene>
<comment type="subcellular location">
    <subcellularLocation>
        <location evidence="1 7">Cell membrane</location>
        <topology evidence="1 7">Multi-pass membrane protein</topology>
    </subcellularLocation>
</comment>
<dbReference type="OrthoDB" id="9759185at2"/>
<keyword evidence="9" id="KW-1185">Reference proteome</keyword>
<evidence type="ECO:0000256" key="1">
    <source>
        <dbReference type="ARBA" id="ARBA00004651"/>
    </source>
</evidence>
<keyword evidence="3 7" id="KW-1003">Cell membrane</keyword>
<name>A0A512IRM1_9HYPH</name>
<dbReference type="InterPro" id="IPR006301">
    <property type="entry name" value="FlhA"/>
</dbReference>
<dbReference type="Gene3D" id="3.40.30.60">
    <property type="entry name" value="FHIPEP family, domain 1"/>
    <property type="match status" value="1"/>
</dbReference>
<keyword evidence="7" id="KW-0813">Transport</keyword>
<keyword evidence="8" id="KW-0966">Cell projection</keyword>
<keyword evidence="6 7" id="KW-0472">Membrane</keyword>
<proteinExistence type="inferred from homology"/>
<dbReference type="Pfam" id="PF00771">
    <property type="entry name" value="FHIPEP"/>
    <property type="match status" value="1"/>
</dbReference>
<feature type="transmembrane region" description="Helical" evidence="7">
    <location>
        <begin position="133"/>
        <end position="156"/>
    </location>
</feature>
<protein>
    <recommendedName>
        <fullName evidence="7">Flagellar biosynthesis protein FlhA</fullName>
    </recommendedName>
</protein>
<accession>A0A512IRM1</accession>
<dbReference type="PRINTS" id="PR00949">
    <property type="entry name" value="TYPE3IMAPROT"/>
</dbReference>
<dbReference type="Proteomes" id="UP000321258">
    <property type="component" value="Unassembled WGS sequence"/>
</dbReference>
<dbReference type="PIRSF" id="PIRSF005419">
    <property type="entry name" value="FlhA"/>
    <property type="match status" value="1"/>
</dbReference>
<dbReference type="Gene3D" id="1.10.8.540">
    <property type="entry name" value="FHIPEP family, domain 3"/>
    <property type="match status" value="1"/>
</dbReference>
<comment type="similarity">
    <text evidence="2 7">Belongs to the FHIPEP (flagella/HR/invasion proteins export pore) family.</text>
</comment>
<comment type="function">
    <text evidence="7">Required for formation of the rod structure of the flagellar apparatus. Together with FliI and FliH, may constitute the export apparatus of flagellin.</text>
</comment>
<keyword evidence="7" id="KW-1005">Bacterial flagellum biogenesis</keyword>
<evidence type="ECO:0000313" key="8">
    <source>
        <dbReference type="EMBL" id="GEP00331.1"/>
    </source>
</evidence>
<feature type="transmembrane region" description="Helical" evidence="7">
    <location>
        <begin position="62"/>
        <end position="81"/>
    </location>
</feature>
<feature type="transmembrane region" description="Helical" evidence="7">
    <location>
        <begin position="267"/>
        <end position="289"/>
    </location>
</feature>
<dbReference type="InterPro" id="IPR042194">
    <property type="entry name" value="FHIPEP_1"/>
</dbReference>
<dbReference type="EMBL" id="BJZT01000029">
    <property type="protein sequence ID" value="GEP00331.1"/>
    <property type="molecule type" value="Genomic_DNA"/>
</dbReference>
<feature type="transmembrane region" description="Helical" evidence="7">
    <location>
        <begin position="38"/>
        <end position="56"/>
    </location>
</feature>
<dbReference type="InterPro" id="IPR042196">
    <property type="entry name" value="FHIPEP_4"/>
</dbReference>
<evidence type="ECO:0000313" key="9">
    <source>
        <dbReference type="Proteomes" id="UP000321258"/>
    </source>
</evidence>
<dbReference type="RefSeq" id="WP_147079516.1">
    <property type="nucleotide sequence ID" value="NZ_BJZT01000029.1"/>
</dbReference>
<keyword evidence="7" id="KW-0653">Protein transport</keyword>
<comment type="caution">
    <text evidence="7">Lacks conserved residue(s) required for the propagation of feature annotation.</text>
</comment>
<keyword evidence="4 7" id="KW-0812">Transmembrane</keyword>
<dbReference type="InterPro" id="IPR025505">
    <property type="entry name" value="FHIPEP_CS"/>
</dbReference>
<evidence type="ECO:0000256" key="2">
    <source>
        <dbReference type="ARBA" id="ARBA00008835"/>
    </source>
</evidence>
<organism evidence="8 9">
    <name type="scientific">Methylobacterium haplocladii</name>
    <dbReference type="NCBI Taxonomy" id="1176176"/>
    <lineage>
        <taxon>Bacteria</taxon>
        <taxon>Pseudomonadati</taxon>
        <taxon>Pseudomonadota</taxon>
        <taxon>Alphaproteobacteria</taxon>
        <taxon>Hyphomicrobiales</taxon>
        <taxon>Methylobacteriaceae</taxon>
        <taxon>Methylobacterium</taxon>
    </lineage>
</organism>